<dbReference type="GO" id="GO:0006974">
    <property type="term" value="P:DNA damage response"/>
    <property type="evidence" value="ECO:0007669"/>
    <property type="project" value="TreeGrafter"/>
</dbReference>
<dbReference type="PANTHER" id="PTHR34387">
    <property type="entry name" value="SLR1258 PROTEIN"/>
    <property type="match status" value="1"/>
</dbReference>
<organism evidence="2 3">
    <name type="scientific">Candidatus Desulfosporosinus infrequens</name>
    <dbReference type="NCBI Taxonomy" id="2043169"/>
    <lineage>
        <taxon>Bacteria</taxon>
        <taxon>Bacillati</taxon>
        <taxon>Bacillota</taxon>
        <taxon>Clostridia</taxon>
        <taxon>Eubacteriales</taxon>
        <taxon>Desulfitobacteriaceae</taxon>
        <taxon>Desulfosporosinus</taxon>
    </lineage>
</organism>
<name>A0A2U3LX48_9FIRM</name>
<dbReference type="PANTHER" id="PTHR34387:SF2">
    <property type="entry name" value="SLR1258 PROTEIN"/>
    <property type="match status" value="1"/>
</dbReference>
<dbReference type="InterPro" id="IPR052022">
    <property type="entry name" value="26kDa_periplasmic_antigen"/>
</dbReference>
<reference evidence="3" key="1">
    <citation type="submission" date="2018-02" db="EMBL/GenBank/DDBJ databases">
        <authorList>
            <person name="Hausmann B."/>
        </authorList>
    </citation>
    <scope>NUCLEOTIDE SEQUENCE [LARGE SCALE GENOMIC DNA]</scope>
    <source>
        <strain evidence="3">Peat soil MAG SbF1</strain>
    </source>
</reference>
<dbReference type="Proteomes" id="UP000238916">
    <property type="component" value="Unassembled WGS sequence"/>
</dbReference>
<evidence type="ECO:0000256" key="1">
    <source>
        <dbReference type="SAM" id="SignalP"/>
    </source>
</evidence>
<evidence type="ECO:0008006" key="4">
    <source>
        <dbReference type="Google" id="ProtNLM"/>
    </source>
</evidence>
<evidence type="ECO:0000313" key="2">
    <source>
        <dbReference type="EMBL" id="SPF56501.1"/>
    </source>
</evidence>
<proteinExistence type="predicted"/>
<dbReference type="EMBL" id="OMOF01000912">
    <property type="protein sequence ID" value="SPF56501.1"/>
    <property type="molecule type" value="Genomic_DNA"/>
</dbReference>
<accession>A0A2U3LX48</accession>
<dbReference type="AlphaFoldDB" id="A0A2U3LX48"/>
<sequence>MWEGEIIVKSSIKILFVLLALLLVLTQPALAADTQQANTIETSAVSVVNVDPDIVKISLAIRTEENSGALSEGNNAIAVNKAIDMLINEGLTKDEIKTTDYSTYSYLKTDTDKSAGNDSRVYSTSSGMEITFKELDKVGEILDELANISEVNVNSVNYSIQDPEMYKEQVIDSAIAGAKQNILYSAKALGLELDQLGYLRIDFSSNSDIQPYTRGAVAATSSAIPQPQNPDKITITATANMSYSVKQ</sequence>
<protein>
    <recommendedName>
        <fullName evidence="4">26 kDa periplasmic immunogenic protein</fullName>
    </recommendedName>
</protein>
<dbReference type="Gene3D" id="3.30.110.170">
    <property type="entry name" value="Protein of unknown function (DUF541), domain 1"/>
    <property type="match status" value="1"/>
</dbReference>
<feature type="chain" id="PRO_5015415278" description="26 kDa periplasmic immunogenic protein" evidence="1">
    <location>
        <begin position="32"/>
        <end position="247"/>
    </location>
</feature>
<dbReference type="InterPro" id="IPR007497">
    <property type="entry name" value="SIMPL/DUF541"/>
</dbReference>
<evidence type="ECO:0000313" key="3">
    <source>
        <dbReference type="Proteomes" id="UP000238916"/>
    </source>
</evidence>
<keyword evidence="1" id="KW-0732">Signal</keyword>
<feature type="signal peptide" evidence="1">
    <location>
        <begin position="1"/>
        <end position="31"/>
    </location>
</feature>
<dbReference type="Pfam" id="PF04402">
    <property type="entry name" value="SIMPL"/>
    <property type="match status" value="1"/>
</dbReference>
<dbReference type="Gene3D" id="3.30.70.2970">
    <property type="entry name" value="Protein of unknown function (DUF541), domain 2"/>
    <property type="match status" value="1"/>
</dbReference>
<gene>
    <name evidence="2" type="ORF">SBF1_920005</name>
</gene>